<keyword evidence="1" id="KW-0269">Exonuclease</keyword>
<accession>A0A2G1WG49</accession>
<organism evidence="1 2">
    <name type="scientific">Halorubrum persicum</name>
    <dbReference type="NCBI Taxonomy" id="1383844"/>
    <lineage>
        <taxon>Archaea</taxon>
        <taxon>Methanobacteriati</taxon>
        <taxon>Methanobacteriota</taxon>
        <taxon>Stenosarchaea group</taxon>
        <taxon>Halobacteria</taxon>
        <taxon>Halobacteriales</taxon>
        <taxon>Haloferacaceae</taxon>
        <taxon>Halorubrum</taxon>
    </lineage>
</organism>
<keyword evidence="1" id="KW-0540">Nuclease</keyword>
<comment type="caution">
    <text evidence="1">The sequence shown here is derived from an EMBL/GenBank/DDBJ whole genome shotgun (WGS) entry which is preliminary data.</text>
</comment>
<name>A0A2G1WG49_9EURY</name>
<dbReference type="OrthoDB" id="157374at2157"/>
<dbReference type="GO" id="GO:0004527">
    <property type="term" value="F:exonuclease activity"/>
    <property type="evidence" value="ECO:0007669"/>
    <property type="project" value="UniProtKB-KW"/>
</dbReference>
<gene>
    <name evidence="1" type="ORF">DJ69_14120</name>
</gene>
<dbReference type="EMBL" id="NHOA01000133">
    <property type="protein sequence ID" value="PHQ37987.1"/>
    <property type="molecule type" value="Genomic_DNA"/>
</dbReference>
<dbReference type="AlphaFoldDB" id="A0A2G1WG49"/>
<evidence type="ECO:0000313" key="1">
    <source>
        <dbReference type="EMBL" id="PHQ37987.1"/>
    </source>
</evidence>
<keyword evidence="1" id="KW-0378">Hydrolase</keyword>
<reference evidence="1 2" key="1">
    <citation type="journal article" date="2014" name="Front. Microbiol.">
        <title>Population and genomic analysis of the genus Halorubrum.</title>
        <authorList>
            <person name="Fullmer M.S."/>
            <person name="Soucy S.M."/>
            <person name="Swithers K.S."/>
            <person name="Makkay A.M."/>
            <person name="Wheeler R."/>
            <person name="Ventosa A."/>
            <person name="Gogarten J.P."/>
            <person name="Papke R.T."/>
        </authorList>
    </citation>
    <scope>NUCLEOTIDE SEQUENCE [LARGE SCALE GENOMIC DNA]</scope>
    <source>
        <strain evidence="1 2">C49</strain>
    </source>
</reference>
<evidence type="ECO:0000313" key="2">
    <source>
        <dbReference type="Proteomes" id="UP000222824"/>
    </source>
</evidence>
<sequence>MTEATSVTPAPDALAGVLADAPFARLVATDDGDALAAAALLARALRAVGTPFQVRVSRDPVPDARDDAVAVAVGADRGPHAIPGTRRPASADAFAIARALGDDDPDPVVALAGVVAAGSVPGTDGSGDALAAAEGDDRVRRRPGVALPTADVADGLAASTLVRTPYSGDGEAARAALAELGLPADIDDDAHRRLASLVAVDVADADGASARAASAVERALRPYATVGDAAPFETVGGYADVLDALAREAPGTGVALALDADPDTELRTATLDAWRTHGLAAHRALDAATAARYDGCFVARVDLAGDDTGGGDGAAPDAAAVLPTVARLARDFRSPEPVAVAVDEAAGLLAAAAINGSRAADDAPPEPIGIGDACRSAAGDVGGDGWGTAERGGIAVAESEIDGDITGALAALREAL</sequence>
<proteinExistence type="predicted"/>
<keyword evidence="2" id="KW-1185">Reference proteome</keyword>
<dbReference type="RefSeq" id="WP_099256210.1">
    <property type="nucleotide sequence ID" value="NZ_NHOA01000133.1"/>
</dbReference>
<protein>
    <submittedName>
        <fullName evidence="1">Exonuclease RecJ</fullName>
    </submittedName>
</protein>
<dbReference type="Proteomes" id="UP000222824">
    <property type="component" value="Unassembled WGS sequence"/>
</dbReference>